<gene>
    <name evidence="2" type="ORF">SAMN05421835_13611</name>
</gene>
<name>A0A1I4CND5_9PSEU</name>
<dbReference type="AlphaFoldDB" id="A0A1I4CND5"/>
<reference evidence="2 3" key="1">
    <citation type="submission" date="2016-10" db="EMBL/GenBank/DDBJ databases">
        <authorList>
            <person name="de Groot N.N."/>
        </authorList>
    </citation>
    <scope>NUCLEOTIDE SEQUENCE [LARGE SCALE GENOMIC DNA]</scope>
    <source>
        <strain evidence="2 3">DSM 44468</strain>
    </source>
</reference>
<feature type="compositionally biased region" description="Polar residues" evidence="1">
    <location>
        <begin position="88"/>
        <end position="99"/>
    </location>
</feature>
<evidence type="ECO:0000313" key="3">
    <source>
        <dbReference type="Proteomes" id="UP000199025"/>
    </source>
</evidence>
<evidence type="ECO:0000256" key="1">
    <source>
        <dbReference type="SAM" id="MobiDB-lite"/>
    </source>
</evidence>
<organism evidence="2 3">
    <name type="scientific">Amycolatopsis sacchari</name>
    <dbReference type="NCBI Taxonomy" id="115433"/>
    <lineage>
        <taxon>Bacteria</taxon>
        <taxon>Bacillati</taxon>
        <taxon>Actinomycetota</taxon>
        <taxon>Actinomycetes</taxon>
        <taxon>Pseudonocardiales</taxon>
        <taxon>Pseudonocardiaceae</taxon>
        <taxon>Amycolatopsis</taxon>
    </lineage>
</organism>
<sequence length="120" mass="12733">MYTFIPPASPVPGCSNGEVCTDSTATLRGQIAEFRRDPRSEIVTLVHSRCVLLSATGRRPPLDATRHAPAIFPNGQRGYSADFARQAGQDTSQSMTSEVTGPASREPVISTGSPISAESK</sequence>
<proteinExistence type="predicted"/>
<dbReference type="Proteomes" id="UP000199025">
    <property type="component" value="Unassembled WGS sequence"/>
</dbReference>
<dbReference type="STRING" id="115433.SAMN05421835_13611"/>
<accession>A0A1I4CND5</accession>
<feature type="compositionally biased region" description="Polar residues" evidence="1">
    <location>
        <begin position="110"/>
        <end position="120"/>
    </location>
</feature>
<feature type="region of interest" description="Disordered" evidence="1">
    <location>
        <begin position="85"/>
        <end position="120"/>
    </location>
</feature>
<dbReference type="EMBL" id="FORP01000036">
    <property type="protein sequence ID" value="SFK82415.1"/>
    <property type="molecule type" value="Genomic_DNA"/>
</dbReference>
<evidence type="ECO:0000313" key="2">
    <source>
        <dbReference type="EMBL" id="SFK82415.1"/>
    </source>
</evidence>
<keyword evidence="3" id="KW-1185">Reference proteome</keyword>
<protein>
    <submittedName>
        <fullName evidence="2">Uncharacterized protein</fullName>
    </submittedName>
</protein>